<organism evidence="1">
    <name type="scientific">marine sediment metagenome</name>
    <dbReference type="NCBI Taxonomy" id="412755"/>
    <lineage>
        <taxon>unclassified sequences</taxon>
        <taxon>metagenomes</taxon>
        <taxon>ecological metagenomes</taxon>
    </lineage>
</organism>
<evidence type="ECO:0000313" key="1">
    <source>
        <dbReference type="EMBL" id="KKN14070.1"/>
    </source>
</evidence>
<proteinExistence type="predicted"/>
<dbReference type="EMBL" id="LAZR01003855">
    <property type="protein sequence ID" value="KKN14070.1"/>
    <property type="molecule type" value="Genomic_DNA"/>
</dbReference>
<comment type="caution">
    <text evidence="1">The sequence shown here is derived from an EMBL/GenBank/DDBJ whole genome shotgun (WGS) entry which is preliminary data.</text>
</comment>
<protein>
    <submittedName>
        <fullName evidence="1">Uncharacterized protein</fullName>
    </submittedName>
</protein>
<dbReference type="AlphaFoldDB" id="A0A0F9N3C3"/>
<accession>A0A0F9N3C3</accession>
<reference evidence="1" key="1">
    <citation type="journal article" date="2015" name="Nature">
        <title>Complex archaea that bridge the gap between prokaryotes and eukaryotes.</title>
        <authorList>
            <person name="Spang A."/>
            <person name="Saw J.H."/>
            <person name="Jorgensen S.L."/>
            <person name="Zaremba-Niedzwiedzka K."/>
            <person name="Martijn J."/>
            <person name="Lind A.E."/>
            <person name="van Eijk R."/>
            <person name="Schleper C."/>
            <person name="Guy L."/>
            <person name="Ettema T.J."/>
        </authorList>
    </citation>
    <scope>NUCLEOTIDE SEQUENCE</scope>
</reference>
<sequence>MYIVLLIYEISCGKNNRRVAMCFKCWYTPASATLRSMPSYSLATCERRKSLKLEGVIANLEQ</sequence>
<gene>
    <name evidence="1" type="ORF">LCGC14_0999890</name>
</gene>
<name>A0A0F9N3C3_9ZZZZ</name>